<feature type="compositionally biased region" description="Polar residues" evidence="1">
    <location>
        <begin position="10"/>
        <end position="21"/>
    </location>
</feature>
<evidence type="ECO:0008006" key="4">
    <source>
        <dbReference type="Google" id="ProtNLM"/>
    </source>
</evidence>
<feature type="compositionally biased region" description="Basic and acidic residues" evidence="1">
    <location>
        <begin position="35"/>
        <end position="47"/>
    </location>
</feature>
<evidence type="ECO:0000256" key="1">
    <source>
        <dbReference type="SAM" id="MobiDB-lite"/>
    </source>
</evidence>
<comment type="caution">
    <text evidence="2">The sequence shown here is derived from an EMBL/GenBank/DDBJ whole genome shotgun (WGS) entry which is preliminary data.</text>
</comment>
<sequence length="47" mass="5463">MSPRTEEQKNNATIPPRSSSESGEEWHPRNKAIKALKEDKLAEWKRT</sequence>
<feature type="region of interest" description="Disordered" evidence="1">
    <location>
        <begin position="1"/>
        <end position="47"/>
    </location>
</feature>
<dbReference type="RefSeq" id="WP_158523629.1">
    <property type="nucleotide sequence ID" value="NZ_CAWNJE010000006.1"/>
</dbReference>
<accession>A0A2A5T5A7</accession>
<dbReference type="EMBL" id="NBYY01000011">
    <property type="protein sequence ID" value="PCS23321.1"/>
    <property type="molecule type" value="Genomic_DNA"/>
</dbReference>
<keyword evidence="3" id="KW-1185">Reference proteome</keyword>
<dbReference type="Proteomes" id="UP000219020">
    <property type="component" value="Unassembled WGS sequence"/>
</dbReference>
<dbReference type="AlphaFoldDB" id="A0A2A5T5A7"/>
<organism evidence="2 3">
    <name type="scientific">Candidatus Enterovibrio escicola</name>
    <dbReference type="NCBI Taxonomy" id="1927127"/>
    <lineage>
        <taxon>Bacteria</taxon>
        <taxon>Pseudomonadati</taxon>
        <taxon>Pseudomonadota</taxon>
        <taxon>Gammaproteobacteria</taxon>
        <taxon>Vibrionales</taxon>
        <taxon>Vibrionaceae</taxon>
        <taxon>Enterovibrio</taxon>
    </lineage>
</organism>
<proteinExistence type="predicted"/>
<dbReference type="GeneID" id="66952999"/>
<protein>
    <recommendedName>
        <fullName evidence="4">Mobile element protein</fullName>
    </recommendedName>
</protein>
<name>A0A2A5T5A7_9GAMM</name>
<evidence type="ECO:0000313" key="2">
    <source>
        <dbReference type="EMBL" id="PCS23321.1"/>
    </source>
</evidence>
<gene>
    <name evidence="2" type="ORF">BTN49_1318</name>
</gene>
<evidence type="ECO:0000313" key="3">
    <source>
        <dbReference type="Proteomes" id="UP000219020"/>
    </source>
</evidence>
<reference evidence="3" key="1">
    <citation type="submission" date="2017-04" db="EMBL/GenBank/DDBJ databases">
        <title>Genome evolution of the luminous symbionts of deep sea anglerfish.</title>
        <authorList>
            <person name="Hendry T.A."/>
        </authorList>
    </citation>
    <scope>NUCLEOTIDE SEQUENCE [LARGE SCALE GENOMIC DNA]</scope>
</reference>